<sequence>MAKALIGYLNSDLRTPAHISAENHRLRMRVGELESLVLRLQAENDRLTKARASTLLDRDTRDADRVEEMLPA</sequence>
<comment type="caution">
    <text evidence="1">The sequence shown here is derived from an EMBL/GenBank/DDBJ whole genome shotgun (WGS) entry which is preliminary data.</text>
</comment>
<dbReference type="AlphaFoldDB" id="A0A2T8FA84"/>
<name>A0A2T8FA84_9ACTN</name>
<gene>
    <name evidence="1" type="ORF">DDE18_09660</name>
</gene>
<evidence type="ECO:0000313" key="2">
    <source>
        <dbReference type="Proteomes" id="UP000246018"/>
    </source>
</evidence>
<keyword evidence="2" id="KW-1185">Reference proteome</keyword>
<protein>
    <submittedName>
        <fullName evidence="1">Uncharacterized protein</fullName>
    </submittedName>
</protein>
<evidence type="ECO:0000313" key="1">
    <source>
        <dbReference type="EMBL" id="PVG82632.1"/>
    </source>
</evidence>
<dbReference type="OrthoDB" id="3748689at2"/>
<dbReference type="EMBL" id="QDGZ01000004">
    <property type="protein sequence ID" value="PVG82632.1"/>
    <property type="molecule type" value="Genomic_DNA"/>
</dbReference>
<dbReference type="RefSeq" id="WP_116572064.1">
    <property type="nucleotide sequence ID" value="NZ_QDGZ01000004.1"/>
</dbReference>
<accession>A0A2T8FA84</accession>
<proteinExistence type="predicted"/>
<reference evidence="1 2" key="1">
    <citation type="submission" date="2018-04" db="EMBL/GenBank/DDBJ databases">
        <title>Genome of Nocardioides gansuensis WSJ-1.</title>
        <authorList>
            <person name="Wu S."/>
            <person name="Wang G."/>
        </authorList>
    </citation>
    <scope>NUCLEOTIDE SEQUENCE [LARGE SCALE GENOMIC DNA]</scope>
    <source>
        <strain evidence="1 2">WSJ-1</strain>
    </source>
</reference>
<organism evidence="1 2">
    <name type="scientific">Nocardioides gansuensis</name>
    <dbReference type="NCBI Taxonomy" id="2138300"/>
    <lineage>
        <taxon>Bacteria</taxon>
        <taxon>Bacillati</taxon>
        <taxon>Actinomycetota</taxon>
        <taxon>Actinomycetes</taxon>
        <taxon>Propionibacteriales</taxon>
        <taxon>Nocardioidaceae</taxon>
        <taxon>Nocardioides</taxon>
    </lineage>
</organism>
<dbReference type="Proteomes" id="UP000246018">
    <property type="component" value="Unassembled WGS sequence"/>
</dbReference>